<keyword evidence="6" id="KW-0325">Glycoprotein</keyword>
<reference evidence="8 9" key="1">
    <citation type="submission" date="2017-09" db="EMBL/GenBank/DDBJ databases">
        <title>High-quality draft genome sequence of Butyrivibrio fibrisolvens INBov1, isolated from cow rumen.</title>
        <authorList>
            <person name="Rodriguez Hernaez J."/>
            <person name="Rivarola M."/>
            <person name="Paniego N."/>
            <person name="Cravero S."/>
            <person name="Ceron Cucchi M."/>
            <person name="Martinez M.C."/>
        </authorList>
    </citation>
    <scope>NUCLEOTIDE SEQUENCE [LARGE SCALE GENOMIC DNA]</scope>
    <source>
        <strain evidence="8 9">INBov1</strain>
    </source>
</reference>
<protein>
    <recommendedName>
        <fullName evidence="3">non-reducing end alpha-L-arabinofuranosidase</fullName>
        <ecNumber evidence="3">3.2.1.55</ecNumber>
    </recommendedName>
</protein>
<dbReference type="SUPFAM" id="SSF51445">
    <property type="entry name" value="(Trans)glycosidases"/>
    <property type="match status" value="1"/>
</dbReference>
<dbReference type="PANTHER" id="PTHR31776:SF0">
    <property type="entry name" value="ALPHA-L-ARABINOFURANOSIDASE 1"/>
    <property type="match status" value="1"/>
</dbReference>
<dbReference type="InterPro" id="IPR055235">
    <property type="entry name" value="ASD1_cat"/>
</dbReference>
<dbReference type="Proteomes" id="UP000245488">
    <property type="component" value="Chromosome"/>
</dbReference>
<dbReference type="PANTHER" id="PTHR31776">
    <property type="entry name" value="ALPHA-L-ARABINOFURANOSIDASE 1"/>
    <property type="match status" value="1"/>
</dbReference>
<evidence type="ECO:0000256" key="2">
    <source>
        <dbReference type="ARBA" id="ARBA00007186"/>
    </source>
</evidence>
<organism evidence="8 9">
    <name type="scientific">Butyrivibrio fibrisolvens</name>
    <dbReference type="NCBI Taxonomy" id="831"/>
    <lineage>
        <taxon>Bacteria</taxon>
        <taxon>Bacillati</taxon>
        <taxon>Bacillota</taxon>
        <taxon>Clostridia</taxon>
        <taxon>Lachnospirales</taxon>
        <taxon>Lachnospiraceae</taxon>
        <taxon>Butyrivibrio</taxon>
    </lineage>
</organism>
<accession>A0A317G6P6</accession>
<evidence type="ECO:0000256" key="4">
    <source>
        <dbReference type="ARBA" id="ARBA00022729"/>
    </source>
</evidence>
<evidence type="ECO:0000259" key="7">
    <source>
        <dbReference type="SMART" id="SM00813"/>
    </source>
</evidence>
<dbReference type="Gene3D" id="3.20.20.80">
    <property type="entry name" value="Glycosidases"/>
    <property type="match status" value="1"/>
</dbReference>
<evidence type="ECO:0000313" key="9">
    <source>
        <dbReference type="Proteomes" id="UP000245488"/>
    </source>
</evidence>
<keyword evidence="9" id="KW-1185">Reference proteome</keyword>
<dbReference type="InterPro" id="IPR017853">
    <property type="entry name" value="GH"/>
</dbReference>
<dbReference type="SMART" id="SM00813">
    <property type="entry name" value="Alpha-L-AF_C"/>
    <property type="match status" value="1"/>
</dbReference>
<gene>
    <name evidence="8" type="ORF">CPT75_19360</name>
</gene>
<keyword evidence="5" id="KW-0378">Hydrolase</keyword>
<dbReference type="SUPFAM" id="SSF49899">
    <property type="entry name" value="Concanavalin A-like lectins/glucanases"/>
    <property type="match status" value="1"/>
</dbReference>
<evidence type="ECO:0000256" key="1">
    <source>
        <dbReference type="ARBA" id="ARBA00001462"/>
    </source>
</evidence>
<dbReference type="Pfam" id="PF22848">
    <property type="entry name" value="ASD1_dom"/>
    <property type="match status" value="1"/>
</dbReference>
<dbReference type="InterPro" id="IPR013320">
    <property type="entry name" value="ConA-like_dom_sf"/>
</dbReference>
<evidence type="ECO:0000256" key="5">
    <source>
        <dbReference type="ARBA" id="ARBA00022801"/>
    </source>
</evidence>
<name>A0A317G6P6_BUTFI</name>
<comment type="similarity">
    <text evidence="2">Belongs to the glycosyl hydrolase 51 family.</text>
</comment>
<proteinExistence type="inferred from homology"/>
<evidence type="ECO:0000313" key="8">
    <source>
        <dbReference type="EMBL" id="PWT29109.1"/>
    </source>
</evidence>
<dbReference type="Pfam" id="PF06964">
    <property type="entry name" value="Alpha-L-AF_C"/>
    <property type="match status" value="1"/>
</dbReference>
<dbReference type="InterPro" id="IPR051563">
    <property type="entry name" value="Glycosyl_Hydrolase_51"/>
</dbReference>
<comment type="catalytic activity">
    <reaction evidence="1">
        <text>Hydrolysis of terminal non-reducing alpha-L-arabinofuranoside residues in alpha-L-arabinosides.</text>
        <dbReference type="EC" id="3.2.1.55"/>
    </reaction>
</comment>
<dbReference type="InterPro" id="IPR010720">
    <property type="entry name" value="Alpha-L-AF_C"/>
</dbReference>
<comment type="caution">
    <text evidence="8">The sequence shown here is derived from an EMBL/GenBank/DDBJ whole genome shotgun (WGS) entry which is preliminary data.</text>
</comment>
<feature type="domain" description="Alpha-L-arabinofuranosidase C-terminal" evidence="7">
    <location>
        <begin position="871"/>
        <end position="1261"/>
    </location>
</feature>
<evidence type="ECO:0000256" key="6">
    <source>
        <dbReference type="ARBA" id="ARBA00023180"/>
    </source>
</evidence>
<dbReference type="EMBL" id="NXNG01000001">
    <property type="protein sequence ID" value="PWT29109.1"/>
    <property type="molecule type" value="Genomic_DNA"/>
</dbReference>
<dbReference type="Pfam" id="PF13385">
    <property type="entry name" value="Laminin_G_3"/>
    <property type="match status" value="1"/>
</dbReference>
<dbReference type="Gene3D" id="2.60.120.200">
    <property type="match status" value="1"/>
</dbReference>
<dbReference type="GO" id="GO:0046373">
    <property type="term" value="P:L-arabinose metabolic process"/>
    <property type="evidence" value="ECO:0007669"/>
    <property type="project" value="InterPro"/>
</dbReference>
<evidence type="ECO:0000256" key="3">
    <source>
        <dbReference type="ARBA" id="ARBA00012670"/>
    </source>
</evidence>
<dbReference type="EC" id="3.2.1.55" evidence="3"/>
<keyword evidence="4" id="KW-0732">Signal</keyword>
<dbReference type="GO" id="GO:0046556">
    <property type="term" value="F:alpha-L-arabinofuranosidase activity"/>
    <property type="evidence" value="ECO:0007669"/>
    <property type="project" value="UniProtKB-EC"/>
</dbReference>
<sequence length="1269" mass="141362">MGESMDKGIYKHMKEEEYSNLIAWYPFDDADDPGKDASGHGQHAKLCGDNVPYISKVCGSMGAVFQGGEGKGSSYLELPQDLLSKADDMTGLSISAWIKPGGKAAGWERVFDFGHSDKGPYLFLTRSLRGICYADSDLPADAGKQAPSGEWTHVVMSITPTQNGTASSAGPRLYVNGELAADGIISQTSSGNYKKFRSFMDMLSKGRLDHNYIGRSQFEVDPYYEGAISDLRIYNKSLSQEEVIDLLCQRLSDQKILDIAIDKFLKKPADMITDHISLQPSLMQDKVSVRWDIKPQGIIDDCGNLKSIDKPVRLDVTAVLSRGDERISRSFRSVAVPRGIAPYEFVVHTDEKVLDISRTLFGLFFEDINHSADGGIYAELVQNRSFENFAFNNYNASSTENGLSGGRTYKPLEYWFGDTDKVEVLDKGGVSSFLGYSNDNNPHYIRALEDAAIINRGYCSENHEHAMAFEDKGIYQFSIYAKSENSAAIEVVLQDDKGRDVSTAAIIDIPAGGTWDKYTRKIQISYKGIADTTSKSPTFMGQLVLRISKGCCVDMVSLVTENVWGAVAEPDSVSAHDNFNGNPNYRLRRDIMKSLADMHPSFIRFPGGCISEGSYTWDNVYDWKDSVGDIAIRKENVNVWGYNMTMGLGYMEYFQMAEDLGAEPLPVMACGVLCQARSDYVNPAGGKLRDKYIANFTDLIDFAISTDFENNKWADIRKKMGHEQPFGLHYLGVGNENWGDEFFANFEIFYHKIKEHLDEYYPGYPMTIVSTAGAQADDDAYKIGWQFLCGRHKGVSSYMFTDGEKSFEEKIDWYKYKGDYLDTIVDEHYYRSNEYLLENVDRYNYYQRTYKLDENGHKVIDEAKSPKVFVGEYASVDKNTLKGAIAEAATMVGYERNSDVVRMASTAPLFNQISNDGTYRWTPDCIWFDKTRVYRTPTYFVQKLFMTNLGTELLKLDEKKLSGNNMSELKPHGGFCISASNGRVKFLNINVTSNIDGTVYYHKEYPEGLVLDGSTDTEYLVFTDAETGLNTEDLSDYSIELRAVKLDDMAVIEVGCGLVVAPGDFDPTRMSLMKYCVGDAGNGTGLKVYKDGIEGYTLGDYSSSVYAGNLRACHMEIVGAGCEVVVRVNYGGDDGRTITASYEIAGSKGVGTVLGDIVYKLESYNKDIFASATKDAENIYLKLVNPADTVRDVHIAFDHGGSGPCEDGSICKYHKAQVIVLEADKGQEDVPNVNVPETILPRTYDLSINGDCLDISLKPWSLNIIRLKK</sequence>
<dbReference type="AlphaFoldDB" id="A0A317G6P6"/>